<dbReference type="Proteomes" id="UP000537775">
    <property type="component" value="Unassembled WGS sequence"/>
</dbReference>
<evidence type="ECO:0000313" key="3">
    <source>
        <dbReference type="Proteomes" id="UP000537775"/>
    </source>
</evidence>
<proteinExistence type="predicted"/>
<dbReference type="InterPro" id="IPR000601">
    <property type="entry name" value="PKD_dom"/>
</dbReference>
<comment type="caution">
    <text evidence="2">The sequence shown here is derived from an EMBL/GenBank/DDBJ whole genome shotgun (WGS) entry which is preliminary data.</text>
</comment>
<accession>A0A7X0FRC5</accession>
<evidence type="ECO:0000313" key="2">
    <source>
        <dbReference type="EMBL" id="MBB6391717.1"/>
    </source>
</evidence>
<sequence>MTIEDLASFRPAEPALTGEPAGFGIVGMPTNLVATASIQDIAGTLFDWDVTVRFTPAWYLFDHGDGTSARTPTGGATWESLGVAQFTPTPTTHVYRDRGEFTVGVEVQYTAAVDFGSGAWRVVPGYVTAPGGSYDLRVVDVRTALVDRTCVEDPAGPGC</sequence>
<dbReference type="EMBL" id="JACHML010000001">
    <property type="protein sequence ID" value="MBB6391717.1"/>
    <property type="molecule type" value="Genomic_DNA"/>
</dbReference>
<reference evidence="2 3" key="1">
    <citation type="submission" date="2020-08" db="EMBL/GenBank/DDBJ databases">
        <title>Sequencing the genomes of 1000 actinobacteria strains.</title>
        <authorList>
            <person name="Klenk H.-P."/>
        </authorList>
    </citation>
    <scope>NUCLEOTIDE SEQUENCE [LARGE SCALE GENOMIC DNA]</scope>
    <source>
        <strain evidence="2 3">DSM 12511</strain>
    </source>
</reference>
<gene>
    <name evidence="2" type="ORF">HD594_002030</name>
</gene>
<dbReference type="AlphaFoldDB" id="A0A7X0FRC5"/>
<name>A0A7X0FRC5_9MICO</name>
<dbReference type="RefSeq" id="WP_184750855.1">
    <property type="nucleotide sequence ID" value="NZ_BAAAJR010000006.1"/>
</dbReference>
<protein>
    <recommendedName>
        <fullName evidence="1">PKD domain-containing protein</fullName>
    </recommendedName>
</protein>
<organism evidence="2 3">
    <name type="scientific">Microbacterium thalassium</name>
    <dbReference type="NCBI Taxonomy" id="362649"/>
    <lineage>
        <taxon>Bacteria</taxon>
        <taxon>Bacillati</taxon>
        <taxon>Actinomycetota</taxon>
        <taxon>Actinomycetes</taxon>
        <taxon>Micrococcales</taxon>
        <taxon>Microbacteriaceae</taxon>
        <taxon>Microbacterium</taxon>
    </lineage>
</organism>
<evidence type="ECO:0000259" key="1">
    <source>
        <dbReference type="Pfam" id="PF00801"/>
    </source>
</evidence>
<keyword evidence="3" id="KW-1185">Reference proteome</keyword>
<dbReference type="Pfam" id="PF00801">
    <property type="entry name" value="PKD"/>
    <property type="match status" value="1"/>
</dbReference>
<feature type="domain" description="PKD" evidence="1">
    <location>
        <begin position="55"/>
        <end position="108"/>
    </location>
</feature>